<dbReference type="SUPFAM" id="SSF48498">
    <property type="entry name" value="Tetracyclin repressor-like, C-terminal domain"/>
    <property type="match status" value="1"/>
</dbReference>
<dbReference type="InterPro" id="IPR036271">
    <property type="entry name" value="Tet_transcr_reg_TetR-rel_C_sf"/>
</dbReference>
<evidence type="ECO:0000256" key="1">
    <source>
        <dbReference type="ARBA" id="ARBA00023125"/>
    </source>
</evidence>
<dbReference type="AlphaFoldDB" id="A0A2A5C6V9"/>
<evidence type="ECO:0000256" key="2">
    <source>
        <dbReference type="PROSITE-ProRule" id="PRU00335"/>
    </source>
</evidence>
<dbReference type="InterPro" id="IPR001647">
    <property type="entry name" value="HTH_TetR"/>
</dbReference>
<name>A0A2A5C6V9_9GAMM</name>
<gene>
    <name evidence="4" type="ORF">COA71_13675</name>
</gene>
<keyword evidence="1 2" id="KW-0238">DNA-binding</keyword>
<feature type="DNA-binding region" description="H-T-H motif" evidence="2">
    <location>
        <begin position="33"/>
        <end position="52"/>
    </location>
</feature>
<dbReference type="GO" id="GO:0003677">
    <property type="term" value="F:DNA binding"/>
    <property type="evidence" value="ECO:0007669"/>
    <property type="project" value="UniProtKB-UniRule"/>
</dbReference>
<evidence type="ECO:0000259" key="3">
    <source>
        <dbReference type="PROSITE" id="PS50977"/>
    </source>
</evidence>
<dbReference type="Pfam" id="PF00440">
    <property type="entry name" value="TetR_N"/>
    <property type="match status" value="1"/>
</dbReference>
<reference evidence="5" key="1">
    <citation type="submission" date="2017-08" db="EMBL/GenBank/DDBJ databases">
        <title>A dynamic microbial community with high functional redundancy inhabits the cold, oxic subseafloor aquifer.</title>
        <authorList>
            <person name="Tully B.J."/>
            <person name="Wheat C.G."/>
            <person name="Glazer B.T."/>
            <person name="Huber J.A."/>
        </authorList>
    </citation>
    <scope>NUCLEOTIDE SEQUENCE [LARGE SCALE GENOMIC DNA]</scope>
</reference>
<dbReference type="PROSITE" id="PS50977">
    <property type="entry name" value="HTH_TETR_2"/>
    <property type="match status" value="1"/>
</dbReference>
<protein>
    <recommendedName>
        <fullName evidence="3">HTH tetR-type domain-containing protein</fullName>
    </recommendedName>
</protein>
<dbReference type="InterPro" id="IPR009057">
    <property type="entry name" value="Homeodomain-like_sf"/>
</dbReference>
<accession>A0A2A5C6V9</accession>
<proteinExistence type="predicted"/>
<dbReference type="EMBL" id="NVWI01000014">
    <property type="protein sequence ID" value="PCJ39503.1"/>
    <property type="molecule type" value="Genomic_DNA"/>
</dbReference>
<dbReference type="Gene3D" id="1.10.357.10">
    <property type="entry name" value="Tetracycline Repressor, domain 2"/>
    <property type="match status" value="1"/>
</dbReference>
<dbReference type="SUPFAM" id="SSF46689">
    <property type="entry name" value="Homeodomain-like"/>
    <property type="match status" value="1"/>
</dbReference>
<sequence>MARRSDHSKEEIKALAIKHAYELIEEKGEAGFKAREIAKRMGYTVGTLYYTFDNMEILRFHVCGQILDTFYNITLKELPKKKNKLIYLITQYIRFSQDCRNQWMFLHSFKGTFKEAVPVWYLEKAQRAFALYAEAFSPYIKNKKTALKAAQVIISSIHGMCILSLNDKMTKSTQLQPEVMAKHLVKTYLKGLNKN</sequence>
<comment type="caution">
    <text evidence="4">The sequence shown here is derived from an EMBL/GenBank/DDBJ whole genome shotgun (WGS) entry which is preliminary data.</text>
</comment>
<feature type="domain" description="HTH tetR-type" evidence="3">
    <location>
        <begin position="10"/>
        <end position="70"/>
    </location>
</feature>
<evidence type="ECO:0000313" key="4">
    <source>
        <dbReference type="EMBL" id="PCJ39503.1"/>
    </source>
</evidence>
<dbReference type="Proteomes" id="UP000228987">
    <property type="component" value="Unassembled WGS sequence"/>
</dbReference>
<evidence type="ECO:0000313" key="5">
    <source>
        <dbReference type="Proteomes" id="UP000228987"/>
    </source>
</evidence>
<organism evidence="4 5">
    <name type="scientific">SAR86 cluster bacterium</name>
    <dbReference type="NCBI Taxonomy" id="2030880"/>
    <lineage>
        <taxon>Bacteria</taxon>
        <taxon>Pseudomonadati</taxon>
        <taxon>Pseudomonadota</taxon>
        <taxon>Gammaproteobacteria</taxon>
        <taxon>SAR86 cluster</taxon>
    </lineage>
</organism>